<comment type="caution">
    <text evidence="2">The sequence shown here is derived from an EMBL/GenBank/DDBJ whole genome shotgun (WGS) entry which is preliminary data.</text>
</comment>
<feature type="transmembrane region" description="Helical" evidence="1">
    <location>
        <begin position="134"/>
        <end position="156"/>
    </location>
</feature>
<protein>
    <submittedName>
        <fullName evidence="2">Cadmium resistance transporter</fullName>
    </submittedName>
</protein>
<evidence type="ECO:0000313" key="3">
    <source>
        <dbReference type="Proteomes" id="UP001285154"/>
    </source>
</evidence>
<dbReference type="RefSeq" id="WP_320252443.1">
    <property type="nucleotide sequence ID" value="NZ_JAVIIQ010000014.1"/>
</dbReference>
<feature type="transmembrane region" description="Helical" evidence="1">
    <location>
        <begin position="6"/>
        <end position="26"/>
    </location>
</feature>
<dbReference type="Proteomes" id="UP001285154">
    <property type="component" value="Unassembled WGS sequence"/>
</dbReference>
<feature type="transmembrane region" description="Helical" evidence="1">
    <location>
        <begin position="38"/>
        <end position="55"/>
    </location>
</feature>
<evidence type="ECO:0000256" key="1">
    <source>
        <dbReference type="SAM" id="Phobius"/>
    </source>
</evidence>
<keyword evidence="1" id="KW-1133">Transmembrane helix</keyword>
<feature type="transmembrane region" description="Helical" evidence="1">
    <location>
        <begin position="61"/>
        <end position="79"/>
    </location>
</feature>
<feature type="transmembrane region" description="Helical" evidence="1">
    <location>
        <begin position="100"/>
        <end position="122"/>
    </location>
</feature>
<sequence length="204" mass="21427">MLSTIGVAATLFAASNIDDIFVLLGFFGHRKFHAHQVVIGQCLGFAVLVAVSLVASLVSLVLAPAYVGLLGFLPILIGLKKLYDLWRGGDDDEASTPKPGLGNIFAVAAVTVANGSDNIGIYTPVFATSTKAEIGVTLAVFATGVAVWLIFAHWLVNHPALGAPIRRYGHWLVPFALIAIGAFIIYDAGSLALLQVSSWPTTGI</sequence>
<feature type="transmembrane region" description="Helical" evidence="1">
    <location>
        <begin position="168"/>
        <end position="186"/>
    </location>
</feature>
<evidence type="ECO:0000313" key="2">
    <source>
        <dbReference type="EMBL" id="MDX8534792.1"/>
    </source>
</evidence>
<keyword evidence="1" id="KW-0472">Membrane</keyword>
<keyword evidence="1" id="KW-0812">Transmembrane</keyword>
<name>A0ABU5ACX1_9HYPH</name>
<gene>
    <name evidence="2" type="ORF">RFM42_27635</name>
</gene>
<dbReference type="InterPro" id="IPR004676">
    <property type="entry name" value="Cd-R_transporter"/>
</dbReference>
<accession>A0ABU5ACX1</accession>
<keyword evidence="3" id="KW-1185">Reference proteome</keyword>
<dbReference type="EMBL" id="JAVIIQ010000014">
    <property type="protein sequence ID" value="MDX8534792.1"/>
    <property type="molecule type" value="Genomic_DNA"/>
</dbReference>
<reference evidence="2 3" key="1">
    <citation type="submission" date="2023-08" db="EMBL/GenBank/DDBJ databases">
        <title>Implementing the SeqCode for naming new Mesorhizobium species isolated from Vachellia karroo root nodules.</title>
        <authorList>
            <person name="Van Lill M."/>
        </authorList>
    </citation>
    <scope>NUCLEOTIDE SEQUENCE [LARGE SCALE GENOMIC DNA]</scope>
    <source>
        <strain evidence="2 3">VK25D</strain>
    </source>
</reference>
<proteinExistence type="predicted"/>
<dbReference type="Pfam" id="PF03596">
    <property type="entry name" value="Cad"/>
    <property type="match status" value="1"/>
</dbReference>
<organism evidence="2 3">
    <name type="scientific">Mesorhizobium vachelliae</name>
    <dbReference type="NCBI Taxonomy" id="3072309"/>
    <lineage>
        <taxon>Bacteria</taxon>
        <taxon>Pseudomonadati</taxon>
        <taxon>Pseudomonadota</taxon>
        <taxon>Alphaproteobacteria</taxon>
        <taxon>Hyphomicrobiales</taxon>
        <taxon>Phyllobacteriaceae</taxon>
        <taxon>Mesorhizobium</taxon>
    </lineage>
</organism>